<comment type="caution">
    <text evidence="2">The sequence shown here is derived from an EMBL/GenBank/DDBJ whole genome shotgun (WGS) entry which is preliminary data.</text>
</comment>
<dbReference type="EMBL" id="RJJT01000042">
    <property type="protein sequence ID" value="RSB59726.1"/>
    <property type="molecule type" value="Genomic_DNA"/>
</dbReference>
<proteinExistence type="predicted"/>
<protein>
    <submittedName>
        <fullName evidence="2">Transposase domain-containing protein</fullName>
    </submittedName>
</protein>
<accession>A0A427M5W8</accession>
<dbReference type="Pfam" id="PF13817">
    <property type="entry name" value="DDE_Tnp_IS66_C"/>
    <property type="match status" value="1"/>
</dbReference>
<evidence type="ECO:0000313" key="2">
    <source>
        <dbReference type="EMBL" id="RSB59726.1"/>
    </source>
</evidence>
<dbReference type="OrthoDB" id="9800877at2"/>
<dbReference type="AlphaFoldDB" id="A0A427M5W8"/>
<feature type="non-terminal residue" evidence="2">
    <location>
        <position position="1"/>
    </location>
</feature>
<organism evidence="2 3">
    <name type="scientific">Rhizobium pisi</name>
    <dbReference type="NCBI Taxonomy" id="574561"/>
    <lineage>
        <taxon>Bacteria</taxon>
        <taxon>Pseudomonadati</taxon>
        <taxon>Pseudomonadota</taxon>
        <taxon>Alphaproteobacteria</taxon>
        <taxon>Hyphomicrobiales</taxon>
        <taxon>Rhizobiaceae</taxon>
        <taxon>Rhizobium/Agrobacterium group</taxon>
        <taxon>Rhizobium</taxon>
    </lineage>
</organism>
<dbReference type="InterPro" id="IPR039552">
    <property type="entry name" value="IS66_C"/>
</dbReference>
<dbReference type="RefSeq" id="WP_148102918.1">
    <property type="nucleotide sequence ID" value="NZ_RJJT01000042.1"/>
</dbReference>
<reference evidence="2 3" key="1">
    <citation type="submission" date="2018-11" db="EMBL/GenBank/DDBJ databases">
        <authorList>
            <person name="Huo Y."/>
        </authorList>
    </citation>
    <scope>NUCLEOTIDE SEQUENCE [LARGE SCALE GENOMIC DNA]</scope>
    <source>
        <strain evidence="2 3">DSM 30132</strain>
    </source>
</reference>
<feature type="domain" description="Transposase IS66 C-terminal" evidence="1">
    <location>
        <begin position="1"/>
        <end position="30"/>
    </location>
</feature>
<name>A0A427M5W8_9HYPH</name>
<sequence length="34" mass="4028">NVDPQAWLRQTLERLAKAWPNTEIEALMPWNYTA</sequence>
<evidence type="ECO:0000259" key="1">
    <source>
        <dbReference type="Pfam" id="PF13817"/>
    </source>
</evidence>
<gene>
    <name evidence="2" type="ORF">EFD55_32385</name>
</gene>
<evidence type="ECO:0000313" key="3">
    <source>
        <dbReference type="Proteomes" id="UP000277279"/>
    </source>
</evidence>
<dbReference type="Proteomes" id="UP000277279">
    <property type="component" value="Unassembled WGS sequence"/>
</dbReference>